<evidence type="ECO:0000259" key="2">
    <source>
        <dbReference type="Pfam" id="PF00535"/>
    </source>
</evidence>
<proteinExistence type="predicted"/>
<keyword evidence="1" id="KW-0812">Transmembrane</keyword>
<dbReference type="InterPro" id="IPR001173">
    <property type="entry name" value="Glyco_trans_2-like"/>
</dbReference>
<feature type="domain" description="Glycosyltransferase 2-like" evidence="2">
    <location>
        <begin position="43"/>
        <end position="157"/>
    </location>
</feature>
<protein>
    <submittedName>
        <fullName evidence="3">Cellulose synthase/poly-beta-1,6-N-acetylglucosamine synthase-like glycosyltransferase</fullName>
    </submittedName>
</protein>
<reference evidence="3 4" key="1">
    <citation type="submission" date="2018-03" db="EMBL/GenBank/DDBJ databases">
        <title>Genomic Encyclopedia of Type Strains, Phase III (KMG-III): the genomes of soil and plant-associated and newly described type strains.</title>
        <authorList>
            <person name="Whitman W."/>
        </authorList>
    </citation>
    <scope>NUCLEOTIDE SEQUENCE [LARGE SCALE GENOMIC DNA]</scope>
    <source>
        <strain evidence="3 4">CGMCC 1.12700</strain>
    </source>
</reference>
<dbReference type="Pfam" id="PF00535">
    <property type="entry name" value="Glycos_transf_2"/>
    <property type="match status" value="1"/>
</dbReference>
<dbReference type="RefSeq" id="WP_181358575.1">
    <property type="nucleotide sequence ID" value="NZ_PYGD01000012.1"/>
</dbReference>
<dbReference type="Proteomes" id="UP000240572">
    <property type="component" value="Unassembled WGS sequence"/>
</dbReference>
<evidence type="ECO:0000256" key="1">
    <source>
        <dbReference type="SAM" id="Phobius"/>
    </source>
</evidence>
<dbReference type="InterPro" id="IPR029044">
    <property type="entry name" value="Nucleotide-diphossugar_trans"/>
</dbReference>
<accession>A0A2P8CW64</accession>
<name>A0A2P8CW64_9BACT</name>
<organism evidence="3 4">
    <name type="scientific">Taibaiella chishuiensis</name>
    <dbReference type="NCBI Taxonomy" id="1434707"/>
    <lineage>
        <taxon>Bacteria</taxon>
        <taxon>Pseudomonadati</taxon>
        <taxon>Bacteroidota</taxon>
        <taxon>Chitinophagia</taxon>
        <taxon>Chitinophagales</taxon>
        <taxon>Chitinophagaceae</taxon>
        <taxon>Taibaiella</taxon>
    </lineage>
</organism>
<dbReference type="EMBL" id="PYGD01000012">
    <property type="protein sequence ID" value="PSK89211.1"/>
    <property type="molecule type" value="Genomic_DNA"/>
</dbReference>
<dbReference type="SUPFAM" id="SSF53448">
    <property type="entry name" value="Nucleotide-diphospho-sugar transferases"/>
    <property type="match status" value="1"/>
</dbReference>
<dbReference type="GO" id="GO:0016740">
    <property type="term" value="F:transferase activity"/>
    <property type="evidence" value="ECO:0007669"/>
    <property type="project" value="UniProtKB-KW"/>
</dbReference>
<dbReference type="PANTHER" id="PTHR48090">
    <property type="entry name" value="UNDECAPRENYL-PHOSPHATE 4-DEOXY-4-FORMAMIDO-L-ARABINOSE TRANSFERASE-RELATED"/>
    <property type="match status" value="1"/>
</dbReference>
<dbReference type="InterPro" id="IPR050256">
    <property type="entry name" value="Glycosyltransferase_2"/>
</dbReference>
<keyword evidence="1" id="KW-0472">Membrane</keyword>
<dbReference type="Gene3D" id="3.90.550.10">
    <property type="entry name" value="Spore Coat Polysaccharide Biosynthesis Protein SpsA, Chain A"/>
    <property type="match status" value="1"/>
</dbReference>
<evidence type="ECO:0000313" key="4">
    <source>
        <dbReference type="Proteomes" id="UP000240572"/>
    </source>
</evidence>
<dbReference type="AlphaFoldDB" id="A0A2P8CW64"/>
<feature type="transmembrane region" description="Helical" evidence="1">
    <location>
        <begin position="301"/>
        <end position="326"/>
    </location>
</feature>
<keyword evidence="1" id="KW-1133">Transmembrane helix</keyword>
<comment type="caution">
    <text evidence="3">The sequence shown here is derived from an EMBL/GenBank/DDBJ whole genome shotgun (WGS) entry which is preliminary data.</text>
</comment>
<keyword evidence="3" id="KW-0808">Transferase</keyword>
<evidence type="ECO:0000313" key="3">
    <source>
        <dbReference type="EMBL" id="PSK89211.1"/>
    </source>
</evidence>
<feature type="transmembrane region" description="Helical" evidence="1">
    <location>
        <begin position="347"/>
        <end position="371"/>
    </location>
</feature>
<keyword evidence="4" id="KW-1185">Reference proteome</keyword>
<gene>
    <name evidence="3" type="ORF">B0I18_11212</name>
</gene>
<sequence>MLYPLLITLFVIAVLLQCGYALLFYKGAAIKPAASLPVLPGLSVVICAKNEASQLERFLPAVLEQDYPAPGFEVIVVNDGSTDASAALLETFSARYPQLRVITLSPGTPRTWPGKKFALQQGIAAAKQDLVLLTDADCQPAGPLWARTMVAAQENGSGKPLLVLGYGAYEYRPGLLNRFIHWETAHTLMQYASYARAGKTYMGVGRNMLYSKSLPAMAFGDPGFSATYAATPSGDDDLLVSAIAPHAAVACCLAGEAHTVSVAQDTWRKWWRQKTRHASTGKYYRKDIRQMLGLYGLSHSLYWFMGLLLLILGGPAAAVVLALFLFRLMIYWMLAGKWYRVLNEKKLLIFYPLGDLGWAIYNVFLSPFIFWKNKQTWK</sequence>